<evidence type="ECO:0000256" key="5">
    <source>
        <dbReference type="ARBA" id="ARBA00022842"/>
    </source>
</evidence>
<dbReference type="FunFam" id="3.40.50.1000:FF:000192">
    <property type="entry name" value="CTD small phosphatase-like protein"/>
    <property type="match status" value="1"/>
</dbReference>
<keyword evidence="6" id="KW-0904">Protein phosphatase</keyword>
<dbReference type="PANTHER" id="PTHR12210">
    <property type="entry name" value="DULLARD PROTEIN PHOSPHATASE"/>
    <property type="match status" value="1"/>
</dbReference>
<dbReference type="InterPro" id="IPR036412">
    <property type="entry name" value="HAD-like_sf"/>
</dbReference>
<keyword evidence="5" id="KW-0460">Magnesium</keyword>
<comment type="cofactor">
    <cofactor evidence="1">
        <name>Mg(2+)</name>
        <dbReference type="ChEBI" id="CHEBI:18420"/>
    </cofactor>
</comment>
<keyword evidence="13" id="KW-1185">Reference proteome</keyword>
<dbReference type="EMBL" id="LIAE01010038">
    <property type="protein sequence ID" value="PAV66787.1"/>
    <property type="molecule type" value="Genomic_DNA"/>
</dbReference>
<dbReference type="InterPro" id="IPR050365">
    <property type="entry name" value="TIM50"/>
</dbReference>
<evidence type="ECO:0000259" key="11">
    <source>
        <dbReference type="PROSITE" id="PS50969"/>
    </source>
</evidence>
<dbReference type="Proteomes" id="UP000218231">
    <property type="component" value="Unassembled WGS sequence"/>
</dbReference>
<proteinExistence type="predicted"/>
<feature type="domain" description="FCP1 homology" evidence="11">
    <location>
        <begin position="126"/>
        <end position="284"/>
    </location>
</feature>
<reference evidence="12 13" key="1">
    <citation type="journal article" date="2017" name="Curr. Biol.">
        <title>Genome architecture and evolution of a unichromosomal asexual nematode.</title>
        <authorList>
            <person name="Fradin H."/>
            <person name="Zegar C."/>
            <person name="Gutwein M."/>
            <person name="Lucas J."/>
            <person name="Kovtun M."/>
            <person name="Corcoran D."/>
            <person name="Baugh L.R."/>
            <person name="Kiontke K."/>
            <person name="Gunsalus K."/>
            <person name="Fitch D.H."/>
            <person name="Piano F."/>
        </authorList>
    </citation>
    <scope>NUCLEOTIDE SEQUENCE [LARGE SCALE GENOMIC DNA]</scope>
    <source>
        <strain evidence="12">PF1309</strain>
    </source>
</reference>
<sequence>MASPAIYRRSNSASVFASSNQFPYREHPQSRLAAVLRSSLGQHNNGPTARPPIVSIISSAPRPRPPMRRRTFLEELELHEDPSYYIEQIQLKPGRTPTANEIIRRRLLGRVKLPNEKSLLPQIRPADVNKKCLIIDLDETLVHSSFKPVKNPDFVIPVEIDGVVHQVYVLKRPYVDEFLARVGDRFECVLFTASLAKYADPVADLLDKRGVFRSRLFREACVYHKGNYVKDLARLGRDLSKTIIIDNSPASYSFHPSNAIPVQTWFDDPTDVELLDILPLLDRLEKVDSVYDALNGDDTRPDNLLERNGINS</sequence>
<dbReference type="Gene3D" id="3.40.50.1000">
    <property type="entry name" value="HAD superfamily/HAD-like"/>
    <property type="match status" value="1"/>
</dbReference>
<gene>
    <name evidence="12" type="ORF">WR25_10511</name>
</gene>
<comment type="caution">
    <text evidence="12">The sequence shown here is derived from an EMBL/GenBank/DDBJ whole genome shotgun (WGS) entry which is preliminary data.</text>
</comment>
<accession>A0A2A2JYI5</accession>
<keyword evidence="3" id="KW-0479">Metal-binding</keyword>
<evidence type="ECO:0000256" key="6">
    <source>
        <dbReference type="ARBA" id="ARBA00022912"/>
    </source>
</evidence>
<dbReference type="SFLD" id="SFLDS00003">
    <property type="entry name" value="Haloacid_Dehalogenase"/>
    <property type="match status" value="1"/>
</dbReference>
<dbReference type="GO" id="GO:0008420">
    <property type="term" value="F:RNA polymerase II CTD heptapeptide repeat phosphatase activity"/>
    <property type="evidence" value="ECO:0007669"/>
    <property type="project" value="InterPro"/>
</dbReference>
<evidence type="ECO:0000313" key="12">
    <source>
        <dbReference type="EMBL" id="PAV66787.1"/>
    </source>
</evidence>
<comment type="catalytic activity">
    <reaction evidence="7">
        <text>O-phospho-L-seryl-[protein] + H2O = L-seryl-[protein] + phosphate</text>
        <dbReference type="Rhea" id="RHEA:20629"/>
        <dbReference type="Rhea" id="RHEA-COMP:9863"/>
        <dbReference type="Rhea" id="RHEA-COMP:11604"/>
        <dbReference type="ChEBI" id="CHEBI:15377"/>
        <dbReference type="ChEBI" id="CHEBI:29999"/>
        <dbReference type="ChEBI" id="CHEBI:43474"/>
        <dbReference type="ChEBI" id="CHEBI:83421"/>
        <dbReference type="EC" id="3.1.3.16"/>
    </reaction>
</comment>
<dbReference type="OrthoDB" id="277011at2759"/>
<protein>
    <recommendedName>
        <fullName evidence="2">protein-serine/threonine phosphatase</fullName>
        <ecNumber evidence="2">3.1.3.16</ecNumber>
    </recommendedName>
</protein>
<evidence type="ECO:0000256" key="1">
    <source>
        <dbReference type="ARBA" id="ARBA00001946"/>
    </source>
</evidence>
<feature type="site" description="Transition state stabilizer" evidence="10">
    <location>
        <position position="192"/>
    </location>
</feature>
<evidence type="ECO:0000256" key="10">
    <source>
        <dbReference type="PIRSR" id="PIRSR640078-3"/>
    </source>
</evidence>
<dbReference type="AlphaFoldDB" id="A0A2A2JYI5"/>
<name>A0A2A2JYI5_9BILA</name>
<evidence type="ECO:0000256" key="4">
    <source>
        <dbReference type="ARBA" id="ARBA00022801"/>
    </source>
</evidence>
<feature type="active site" description="4-aspartylphosphate intermediate" evidence="9">
    <location>
        <position position="136"/>
    </location>
</feature>
<evidence type="ECO:0000256" key="7">
    <source>
        <dbReference type="ARBA" id="ARBA00047761"/>
    </source>
</evidence>
<comment type="catalytic activity">
    <reaction evidence="8">
        <text>O-phospho-L-threonyl-[protein] + H2O = L-threonyl-[protein] + phosphate</text>
        <dbReference type="Rhea" id="RHEA:47004"/>
        <dbReference type="Rhea" id="RHEA-COMP:11060"/>
        <dbReference type="Rhea" id="RHEA-COMP:11605"/>
        <dbReference type="ChEBI" id="CHEBI:15377"/>
        <dbReference type="ChEBI" id="CHEBI:30013"/>
        <dbReference type="ChEBI" id="CHEBI:43474"/>
        <dbReference type="ChEBI" id="CHEBI:61977"/>
        <dbReference type="EC" id="3.1.3.16"/>
    </reaction>
</comment>
<dbReference type="STRING" id="2018661.A0A2A2JYI5"/>
<dbReference type="SMART" id="SM00577">
    <property type="entry name" value="CPDc"/>
    <property type="match status" value="1"/>
</dbReference>
<dbReference type="GO" id="GO:0046872">
    <property type="term" value="F:metal ion binding"/>
    <property type="evidence" value="ECO:0007669"/>
    <property type="project" value="UniProtKB-KW"/>
</dbReference>
<dbReference type="CDD" id="cd07521">
    <property type="entry name" value="HAD_FCP1-like"/>
    <property type="match status" value="1"/>
</dbReference>
<dbReference type="PROSITE" id="PS50969">
    <property type="entry name" value="FCP1"/>
    <property type="match status" value="1"/>
</dbReference>
<organism evidence="12 13">
    <name type="scientific">Diploscapter pachys</name>
    <dbReference type="NCBI Taxonomy" id="2018661"/>
    <lineage>
        <taxon>Eukaryota</taxon>
        <taxon>Metazoa</taxon>
        <taxon>Ecdysozoa</taxon>
        <taxon>Nematoda</taxon>
        <taxon>Chromadorea</taxon>
        <taxon>Rhabditida</taxon>
        <taxon>Rhabditina</taxon>
        <taxon>Rhabditomorpha</taxon>
        <taxon>Rhabditoidea</taxon>
        <taxon>Rhabditidae</taxon>
        <taxon>Diploscapter</taxon>
    </lineage>
</organism>
<dbReference type="InterPro" id="IPR023214">
    <property type="entry name" value="HAD_sf"/>
</dbReference>
<dbReference type="SFLD" id="SFLDG01124">
    <property type="entry name" value="C0.1:_RNA_Pol_CTD_Phosphatase"/>
    <property type="match status" value="1"/>
</dbReference>
<dbReference type="InterPro" id="IPR004274">
    <property type="entry name" value="FCP1_dom"/>
</dbReference>
<evidence type="ECO:0000313" key="13">
    <source>
        <dbReference type="Proteomes" id="UP000218231"/>
    </source>
</evidence>
<evidence type="ECO:0000256" key="8">
    <source>
        <dbReference type="ARBA" id="ARBA00048336"/>
    </source>
</evidence>
<dbReference type="SUPFAM" id="SSF56784">
    <property type="entry name" value="HAD-like"/>
    <property type="match status" value="1"/>
</dbReference>
<feature type="site" description="Transition state stabilizer" evidence="10">
    <location>
        <position position="230"/>
    </location>
</feature>
<evidence type="ECO:0000256" key="3">
    <source>
        <dbReference type="ARBA" id="ARBA00022723"/>
    </source>
</evidence>
<dbReference type="NCBIfam" id="TIGR02251">
    <property type="entry name" value="HIF-SF_euk"/>
    <property type="match status" value="1"/>
</dbReference>
<dbReference type="Pfam" id="PF03031">
    <property type="entry name" value="NIF"/>
    <property type="match status" value="1"/>
</dbReference>
<evidence type="ECO:0000256" key="2">
    <source>
        <dbReference type="ARBA" id="ARBA00013081"/>
    </source>
</evidence>
<dbReference type="InterPro" id="IPR011948">
    <property type="entry name" value="Dullard_phosphatase"/>
</dbReference>
<feature type="active site" description="Proton donor" evidence="9">
    <location>
        <position position="138"/>
    </location>
</feature>
<dbReference type="InterPro" id="IPR040078">
    <property type="entry name" value="RNA_Pol_CTD_Phosphatase"/>
</dbReference>
<keyword evidence="4" id="KW-0378">Hydrolase</keyword>
<evidence type="ECO:0000256" key="9">
    <source>
        <dbReference type="PIRSR" id="PIRSR640078-1"/>
    </source>
</evidence>
<dbReference type="EC" id="3.1.3.16" evidence="2"/>